<dbReference type="InterPro" id="IPR027477">
    <property type="entry name" value="Succ_DH/fumarate_Rdtase_cat_sf"/>
</dbReference>
<evidence type="ECO:0000313" key="14">
    <source>
        <dbReference type="Proteomes" id="UP000182569"/>
    </source>
</evidence>
<dbReference type="InterPro" id="IPR003953">
    <property type="entry name" value="FAD-dep_OxRdtase_2_FAD-bd"/>
</dbReference>
<dbReference type="AlphaFoldDB" id="A0A1J0GJA8"/>
<evidence type="ECO:0000256" key="1">
    <source>
        <dbReference type="ARBA" id="ARBA00001974"/>
    </source>
</evidence>
<keyword evidence="6" id="KW-0285">Flavoprotein</keyword>
<evidence type="ECO:0000256" key="10">
    <source>
        <dbReference type="ARBA" id="ARBA00030386"/>
    </source>
</evidence>
<evidence type="ECO:0000259" key="12">
    <source>
        <dbReference type="Pfam" id="PF00890"/>
    </source>
</evidence>
<proteinExistence type="inferred from homology"/>
<dbReference type="RefSeq" id="WP_071613711.1">
    <property type="nucleotide sequence ID" value="NZ_CP015756.1"/>
</dbReference>
<dbReference type="OrthoDB" id="9806724at2"/>
<comment type="similarity">
    <text evidence="3">Belongs to the FAD-dependent oxidoreductase 2 family. NadB subfamily.</text>
</comment>
<dbReference type="Gene3D" id="3.50.50.60">
    <property type="entry name" value="FAD/NAD(P)-binding domain"/>
    <property type="match status" value="1"/>
</dbReference>
<keyword evidence="7" id="KW-0662">Pyridine nucleotide biosynthesis</keyword>
<dbReference type="Pfam" id="PF00890">
    <property type="entry name" value="FAD_binding_2"/>
    <property type="match status" value="1"/>
</dbReference>
<accession>A0A1J0GJA8</accession>
<dbReference type="EMBL" id="CP015756">
    <property type="protein sequence ID" value="APC41417.1"/>
    <property type="molecule type" value="Genomic_DNA"/>
</dbReference>
<reference evidence="14" key="1">
    <citation type="journal article" date="2016" name="Front. Microbiol.">
        <title>Complete Genome Sequence of Clostridium estertheticum DSM 8809, a Microbe Identified in Spoiled Vacuum Packed Beef.</title>
        <authorList>
            <person name="Yu Z."/>
            <person name="Gunn L."/>
            <person name="Brennan E."/>
            <person name="Reid R."/>
            <person name="Wall P.G."/>
            <person name="Gaora O.P."/>
            <person name="Hurley D."/>
            <person name="Bolton D."/>
            <person name="Fanning S."/>
        </authorList>
    </citation>
    <scope>NUCLEOTIDE SEQUENCE [LARGE SCALE GENOMIC DNA]</scope>
    <source>
        <strain evidence="14">DSM 8809</strain>
    </source>
</reference>
<sequence>MDISVDVLIVGTGAAGLYAALNLNEDLNVLLISKESVDKCNTSLAQGGIAVAKDEKDFNLFVKDTLKAGKYKNSMEAVKTLVYESIDNINEVVDFGAHFDKVNGNFKYTKEGAHSTNRIVHTKDETGKELFLSLLAALKNKKNVRIFENTTLLDLITKDNICFGGTVIRGKERINIYSREMILATGGIGGLFKNSTSRRRLTGDGIAIALRHNIKTSDLNYVQFHPTALYDDKVNCEKFLISESLRGEGAKLLNECGERFVDELLPRDVVAKAVYNEEEKSKKPYVFLDISFKGKEYIIDRFPGIYKKCLECGIDITKNKIPVTPVQHYHMGGIAVDLDSKTSMNHLFACGEVSCTGVHGANRLASNSLLEALVFSRRASRFINKSICRITTLNCDDINNIKSLSDYSEINKAVVLNKFKEMGDEISSELVNY</sequence>
<organism evidence="13 14">
    <name type="scientific">Clostridium estertheticum subsp. estertheticum</name>
    <dbReference type="NCBI Taxonomy" id="1552"/>
    <lineage>
        <taxon>Bacteria</taxon>
        <taxon>Bacillati</taxon>
        <taxon>Bacillota</taxon>
        <taxon>Clostridia</taxon>
        <taxon>Eubacteriales</taxon>
        <taxon>Clostridiaceae</taxon>
        <taxon>Clostridium</taxon>
    </lineage>
</organism>
<dbReference type="UniPathway" id="UPA00253">
    <property type="reaction ID" value="UER00326"/>
</dbReference>
<dbReference type="GO" id="GO:0034628">
    <property type="term" value="P:'de novo' NAD+ biosynthetic process from L-aspartate"/>
    <property type="evidence" value="ECO:0007669"/>
    <property type="project" value="TreeGrafter"/>
</dbReference>
<dbReference type="SUPFAM" id="SSF56425">
    <property type="entry name" value="Succinate dehydrogenase/fumarate reductase flavoprotein, catalytic domain"/>
    <property type="match status" value="1"/>
</dbReference>
<evidence type="ECO:0000256" key="4">
    <source>
        <dbReference type="ARBA" id="ARBA00012173"/>
    </source>
</evidence>
<evidence type="ECO:0000256" key="9">
    <source>
        <dbReference type="ARBA" id="ARBA00023002"/>
    </source>
</evidence>
<keyword evidence="14" id="KW-1185">Reference proteome</keyword>
<name>A0A1J0GJA8_9CLOT</name>
<dbReference type="KEGG" id="ceu:A7L45_15705"/>
<dbReference type="GO" id="GO:0033765">
    <property type="term" value="F:steroid dehydrogenase activity, acting on the CH-CH group of donors"/>
    <property type="evidence" value="ECO:0007669"/>
    <property type="project" value="UniProtKB-ARBA"/>
</dbReference>
<evidence type="ECO:0000256" key="8">
    <source>
        <dbReference type="ARBA" id="ARBA00022827"/>
    </source>
</evidence>
<dbReference type="FunFam" id="3.90.700.10:FF:000002">
    <property type="entry name" value="L-aspartate oxidase"/>
    <property type="match status" value="1"/>
</dbReference>
<feature type="domain" description="FAD-dependent oxidoreductase 2 FAD-binding" evidence="12">
    <location>
        <begin position="6"/>
        <end position="369"/>
    </location>
</feature>
<dbReference type="EC" id="1.4.3.16" evidence="4"/>
<comment type="catalytic activity">
    <reaction evidence="11">
        <text>L-aspartate + O2 = iminosuccinate + H2O2</text>
        <dbReference type="Rhea" id="RHEA:25876"/>
        <dbReference type="ChEBI" id="CHEBI:15379"/>
        <dbReference type="ChEBI" id="CHEBI:16240"/>
        <dbReference type="ChEBI" id="CHEBI:29991"/>
        <dbReference type="ChEBI" id="CHEBI:77875"/>
        <dbReference type="EC" id="1.4.3.16"/>
    </reaction>
    <physiologicalReaction direction="left-to-right" evidence="11">
        <dbReference type="Rhea" id="RHEA:25877"/>
    </physiologicalReaction>
</comment>
<dbReference type="SUPFAM" id="SSF51905">
    <property type="entry name" value="FAD/NAD(P)-binding domain"/>
    <property type="match status" value="1"/>
</dbReference>
<dbReference type="PANTHER" id="PTHR42716">
    <property type="entry name" value="L-ASPARTATE OXIDASE"/>
    <property type="match status" value="1"/>
</dbReference>
<dbReference type="NCBIfam" id="NF004820">
    <property type="entry name" value="PRK06175.1"/>
    <property type="match status" value="1"/>
</dbReference>
<evidence type="ECO:0000256" key="2">
    <source>
        <dbReference type="ARBA" id="ARBA00004950"/>
    </source>
</evidence>
<dbReference type="PRINTS" id="PR00368">
    <property type="entry name" value="FADPNR"/>
</dbReference>
<keyword evidence="9" id="KW-0560">Oxidoreductase</keyword>
<evidence type="ECO:0000256" key="3">
    <source>
        <dbReference type="ARBA" id="ARBA00008562"/>
    </source>
</evidence>
<evidence type="ECO:0000256" key="6">
    <source>
        <dbReference type="ARBA" id="ARBA00022630"/>
    </source>
</evidence>
<keyword evidence="8" id="KW-0274">FAD</keyword>
<dbReference type="InterPro" id="IPR005288">
    <property type="entry name" value="NadB"/>
</dbReference>
<comment type="pathway">
    <text evidence="2">Cofactor biosynthesis; NAD(+) biosynthesis; iminoaspartate from L-aspartate (oxidase route): step 1/1.</text>
</comment>
<dbReference type="PANTHER" id="PTHR42716:SF2">
    <property type="entry name" value="L-ASPARTATE OXIDASE, CHLOROPLASTIC"/>
    <property type="match status" value="1"/>
</dbReference>
<gene>
    <name evidence="13" type="ORF">A7L45_15705</name>
</gene>
<protein>
    <recommendedName>
        <fullName evidence="5">L-aspartate oxidase</fullName>
        <ecNumber evidence="4">1.4.3.16</ecNumber>
    </recommendedName>
    <alternativeName>
        <fullName evidence="10">Quinolinate synthase B</fullName>
    </alternativeName>
</protein>
<evidence type="ECO:0000256" key="7">
    <source>
        <dbReference type="ARBA" id="ARBA00022642"/>
    </source>
</evidence>
<dbReference type="GO" id="GO:0008734">
    <property type="term" value="F:L-aspartate oxidase activity"/>
    <property type="evidence" value="ECO:0007669"/>
    <property type="project" value="UniProtKB-EC"/>
</dbReference>
<dbReference type="STRING" id="1552.A7L45_15705"/>
<dbReference type="Gene3D" id="3.90.700.10">
    <property type="entry name" value="Succinate dehydrogenase/fumarate reductase flavoprotein, catalytic domain"/>
    <property type="match status" value="1"/>
</dbReference>
<dbReference type="InterPro" id="IPR036188">
    <property type="entry name" value="FAD/NAD-bd_sf"/>
</dbReference>
<evidence type="ECO:0000256" key="11">
    <source>
        <dbReference type="ARBA" id="ARBA00048305"/>
    </source>
</evidence>
<evidence type="ECO:0000256" key="5">
    <source>
        <dbReference type="ARBA" id="ARBA00021901"/>
    </source>
</evidence>
<evidence type="ECO:0000313" key="13">
    <source>
        <dbReference type="EMBL" id="APC41417.1"/>
    </source>
</evidence>
<dbReference type="Proteomes" id="UP000182569">
    <property type="component" value="Chromosome"/>
</dbReference>
<comment type="cofactor">
    <cofactor evidence="1">
        <name>FAD</name>
        <dbReference type="ChEBI" id="CHEBI:57692"/>
    </cofactor>
</comment>